<evidence type="ECO:0000313" key="2">
    <source>
        <dbReference type="EMBL" id="KAK6473778.1"/>
    </source>
</evidence>
<dbReference type="InterPro" id="IPR007174">
    <property type="entry name" value="Las1"/>
</dbReference>
<organism evidence="2 3">
    <name type="scientific">Huso huso</name>
    <name type="common">Beluga</name>
    <name type="synonym">Acipenser huso</name>
    <dbReference type="NCBI Taxonomy" id="61971"/>
    <lineage>
        <taxon>Eukaryota</taxon>
        <taxon>Metazoa</taxon>
        <taxon>Chordata</taxon>
        <taxon>Craniata</taxon>
        <taxon>Vertebrata</taxon>
        <taxon>Euteleostomi</taxon>
        <taxon>Actinopterygii</taxon>
        <taxon>Chondrostei</taxon>
        <taxon>Acipenseriformes</taxon>
        <taxon>Acipenseridae</taxon>
        <taxon>Huso</taxon>
    </lineage>
</organism>
<keyword evidence="3" id="KW-1185">Reference proteome</keyword>
<dbReference type="Proteomes" id="UP001369086">
    <property type="component" value="Unassembled WGS sequence"/>
</dbReference>
<accession>A0ABR0YMF8</accession>
<dbReference type="Pfam" id="PF04031">
    <property type="entry name" value="Las1"/>
    <property type="match status" value="1"/>
</dbReference>
<evidence type="ECO:0000256" key="1">
    <source>
        <dbReference type="SAM" id="MobiDB-lite"/>
    </source>
</evidence>
<reference evidence="2 3" key="1">
    <citation type="submission" date="2021-05" db="EMBL/GenBank/DDBJ databases">
        <authorList>
            <person name="Zahm M."/>
            <person name="Klopp C."/>
            <person name="Cabau C."/>
            <person name="Kuhl H."/>
            <person name="Suciu R."/>
            <person name="Ciorpac M."/>
            <person name="Holostenco D."/>
            <person name="Gessner J."/>
            <person name="Wuertz S."/>
            <person name="Hohne C."/>
            <person name="Stock M."/>
            <person name="Gislard M."/>
            <person name="Lluch J."/>
            <person name="Milhes M."/>
            <person name="Lampietro C."/>
            <person name="Lopez Roques C."/>
            <person name="Donnadieu C."/>
            <person name="Du K."/>
            <person name="Schartl M."/>
            <person name="Guiguen Y."/>
        </authorList>
    </citation>
    <scope>NUCLEOTIDE SEQUENCE [LARGE SCALE GENOMIC DNA]</scope>
    <source>
        <strain evidence="2">Hh-F2</strain>
        <tissue evidence="2">Blood</tissue>
    </source>
</reference>
<proteinExistence type="predicted"/>
<comment type="caution">
    <text evidence="2">The sequence shown here is derived from an EMBL/GenBank/DDBJ whole genome shotgun (WGS) entry which is preliminary data.</text>
</comment>
<sequence>MKRKTSSGKAGHVVAWINKAEWDQVLEYLYSKDCSLQKYALQRISAWRGRYGSSTPVAVESTADLVRCQVADASGRGCTEELVLLYGMALVRFVNLITERKQKTISIPLRRLANEMNIPEWIVNLRHDITHGKLPSLNWCRKGCECVLEWLRQEYWSQQLGSSLVEQWDSSTEEEEDDEEEEVTEPHKRLKHKEIYEKARELLVSYENEQFQVLAELQKENKAKKMWPCPSSELEWIMMQIKDFAPENREALAEVFLDDGFLIPTAEQLESLQIHPSDNAELSMPCVPRVFVQFWHPLLKLLHSQVFTQMLLEKLFAELQLCTETSAHKIQYITGWITDILTCNHRAGKAQKGLSRSQKETRGKFQLFANQVRLQWQKLLTLCLAAPCLASPYLLQQILTDMDKPLPLDTQQRLLHLCCIYTQPGEGASPSMDTDQWEEEPVHTLESLQRRIMQEPPYRARGPVPQPASPASRLNAGERVTVQGPSQDLHEQLSPEVIAERMAELKGSPWQICTDNVKWKDFPLGKVPGQSDDPSCLLLDSYSTMSVLEQPVDVERTALRSAAPSRGISEGLLWTQSDLHKLKGGLQLF</sequence>
<feature type="compositionally biased region" description="Acidic residues" evidence="1">
    <location>
        <begin position="171"/>
        <end position="183"/>
    </location>
</feature>
<dbReference type="EMBL" id="JAHFZB010000027">
    <property type="protein sequence ID" value="KAK6473778.1"/>
    <property type="molecule type" value="Genomic_DNA"/>
</dbReference>
<evidence type="ECO:0000313" key="3">
    <source>
        <dbReference type="Proteomes" id="UP001369086"/>
    </source>
</evidence>
<dbReference type="PANTHER" id="PTHR15002:SF0">
    <property type="entry name" value="RIBOSOMAL BIOGENESIS PROTEIN LAS1L"/>
    <property type="match status" value="1"/>
</dbReference>
<protein>
    <submittedName>
        <fullName evidence="2">Ribosomal biogenesis protein LAS1L-like</fullName>
    </submittedName>
</protein>
<name>A0ABR0YMF8_HUSHU</name>
<gene>
    <name evidence="2" type="ORF">HHUSO_G27275</name>
</gene>
<dbReference type="PANTHER" id="PTHR15002">
    <property type="entry name" value="RIBOSOMAL BIOGENESIS PROTEIN LAS1L"/>
    <property type="match status" value="1"/>
</dbReference>
<feature type="region of interest" description="Disordered" evidence="1">
    <location>
        <begin position="167"/>
        <end position="188"/>
    </location>
</feature>